<dbReference type="AlphaFoldDB" id="B5EU56"/>
<dbReference type="EMBL" id="CP001133">
    <property type="protein sequence ID" value="ACH63397.1"/>
    <property type="molecule type" value="Genomic_DNA"/>
</dbReference>
<name>B5EU56_ALIFM</name>
<dbReference type="Proteomes" id="UP000001857">
    <property type="component" value="Chromosome II"/>
</dbReference>
<organism evidence="1 2">
    <name type="scientific">Aliivibrio fischeri (strain MJ11)</name>
    <name type="common">Vibrio fischeri</name>
    <dbReference type="NCBI Taxonomy" id="388396"/>
    <lineage>
        <taxon>Bacteria</taxon>
        <taxon>Pseudomonadati</taxon>
        <taxon>Pseudomonadota</taxon>
        <taxon>Gammaproteobacteria</taxon>
        <taxon>Vibrionales</taxon>
        <taxon>Vibrionaceae</taxon>
        <taxon>Aliivibrio</taxon>
    </lineage>
</organism>
<sequence length="57" mass="6401">MGQEILKLAEVEADYEYLKAIAEDFVRKGFEVVLGEWEQSTPTSGNIINKINIELSA</sequence>
<reference evidence="1 2" key="2">
    <citation type="journal article" date="2009" name="Nature">
        <title>A single regulatory gene is sufficient to alter bacterial host range.</title>
        <authorList>
            <person name="Mandel M.J."/>
            <person name="Wollenberg M.S."/>
            <person name="Stabb E.V."/>
            <person name="Visick K.L."/>
            <person name="Ruby E.G."/>
        </authorList>
    </citation>
    <scope>NUCLEOTIDE SEQUENCE [LARGE SCALE GENOMIC DNA]</scope>
    <source>
        <strain evidence="1 2">MJ11</strain>
    </source>
</reference>
<dbReference type="HOGENOM" id="CLU_2995460_0_0_6"/>
<proteinExistence type="predicted"/>
<evidence type="ECO:0000313" key="1">
    <source>
        <dbReference type="EMBL" id="ACH63397.1"/>
    </source>
</evidence>
<evidence type="ECO:0000313" key="2">
    <source>
        <dbReference type="Proteomes" id="UP000001857"/>
    </source>
</evidence>
<dbReference type="RefSeq" id="WP_012534624.1">
    <property type="nucleotide sequence ID" value="NC_011186.1"/>
</dbReference>
<gene>
    <name evidence="1" type="ordered locus">VFMJ11_A0675</name>
</gene>
<protein>
    <submittedName>
        <fullName evidence="1">Membrane-fusion protein</fullName>
    </submittedName>
</protein>
<accession>B5EU56</accession>
<dbReference type="KEGG" id="vfm:VFMJ11_A0675"/>
<reference evidence="2" key="1">
    <citation type="submission" date="2008-08" db="EMBL/GenBank/DDBJ databases">
        <title>Complete sequence of Vibrio fischeri strain MJ11.</title>
        <authorList>
            <person name="Mandel M.J."/>
            <person name="Stabb E.V."/>
            <person name="Ruby E.G."/>
            <person name="Ferriera S."/>
            <person name="Johnson J."/>
            <person name="Kravitz S."/>
            <person name="Beeson K."/>
            <person name="Sutton G."/>
            <person name="Rogers Y.-H."/>
            <person name="Friedman R."/>
            <person name="Frazier M."/>
            <person name="Venter J.C."/>
        </authorList>
    </citation>
    <scope>NUCLEOTIDE SEQUENCE [LARGE SCALE GENOMIC DNA]</scope>
    <source>
        <strain evidence="2">MJ11</strain>
    </source>
</reference>